<dbReference type="Gene3D" id="3.40.120.10">
    <property type="entry name" value="Alpha-D-Glucose-1,6-Bisphosphate, subunit A, domain 3"/>
    <property type="match status" value="3"/>
</dbReference>
<feature type="domain" description="Alpha-D-phosphohexomutase alpha/beta/alpha" evidence="10">
    <location>
        <begin position="3"/>
        <end position="137"/>
    </location>
</feature>
<comment type="function">
    <text evidence="6 8">Catalyzes the conversion of glucosamine-6-phosphate to glucosamine-1-phosphate.</text>
</comment>
<keyword evidence="4 6" id="KW-0460">Magnesium</keyword>
<dbReference type="PANTHER" id="PTHR42946">
    <property type="entry name" value="PHOSPHOHEXOSE MUTASE"/>
    <property type="match status" value="1"/>
</dbReference>
<protein>
    <recommendedName>
        <fullName evidence="6 8">Phosphoglucosamine mutase</fullName>
        <ecNumber evidence="6 8">5.4.2.10</ecNumber>
    </recommendedName>
</protein>
<feature type="binding site" description="via phosphate group" evidence="6">
    <location>
        <position position="106"/>
    </location>
    <ligand>
        <name>Mg(2+)</name>
        <dbReference type="ChEBI" id="CHEBI:18420"/>
    </ligand>
</feature>
<evidence type="ECO:0000256" key="6">
    <source>
        <dbReference type="HAMAP-Rule" id="MF_01554"/>
    </source>
</evidence>
<feature type="domain" description="Alpha-D-phosphohexomutase alpha/beta/alpha" evidence="11">
    <location>
        <begin position="185"/>
        <end position="266"/>
    </location>
</feature>
<dbReference type="PROSITE" id="PS00710">
    <property type="entry name" value="PGM_PMM"/>
    <property type="match status" value="1"/>
</dbReference>
<keyword evidence="3 6" id="KW-0479">Metal-binding</keyword>
<keyword evidence="5 6" id="KW-0413">Isomerase</keyword>
<dbReference type="InterPro" id="IPR005841">
    <property type="entry name" value="Alpha-D-phosphohexomutase_SF"/>
</dbReference>
<organism evidence="13 14">
    <name type="scientific">[Clostridium] clostridioforme CAG:132</name>
    <dbReference type="NCBI Taxonomy" id="1263065"/>
    <lineage>
        <taxon>Bacteria</taxon>
        <taxon>Bacillati</taxon>
        <taxon>Bacillota</taxon>
        <taxon>Clostridia</taxon>
        <taxon>Lachnospirales</taxon>
        <taxon>Lachnospiraceae</taxon>
        <taxon>Enterocloster</taxon>
    </lineage>
</organism>
<dbReference type="Pfam" id="PF02878">
    <property type="entry name" value="PGM_PMM_I"/>
    <property type="match status" value="1"/>
</dbReference>
<dbReference type="FunFam" id="3.40.120.10:FF:000002">
    <property type="entry name" value="Phosphoglucosamine mutase"/>
    <property type="match status" value="1"/>
</dbReference>
<sequence>MGKYFGTDGFRGEAGINLTADHAYKVGRFLGWYYGELKRQNNDSSPAKIVIGKDTRRSSYMFEYSLVGGLVASGADAYLLHVTTTPSVAYIARMDEFDCGIMISASHNPYYDNGIKLINRHGGKMDEETISLVEDYLDGKLNLFGKSWDELPFASRDHIGCTVDYVSGRNRYIGYLISLGIYSFKGVKVALDCANGSSWNVAKAVFDALGAKTLVINAEPNGMNINDNAGSTHIGGLQNFVVENQCDVGFAYDGDADRCLCVDEKGNVITGDHILYIYGRYMKERGKLVNNTVVTTVMSNFGLYKAFDECGIGYAKTAVGDKYVYEYMTKNGCRIGGEQSGHIIFSKYASTGDGILTSLKMMEVMLARKKKMSELSEGFTVYPQVLKNIRVHNKADAQNDNDVQSAVKAVAEKLGDSGRILVRESGTEPVIRVMVEAESEETCQNYVDEVIAVIKAKGHAV</sequence>
<dbReference type="InterPro" id="IPR050060">
    <property type="entry name" value="Phosphoglucosamine_mutase"/>
</dbReference>
<dbReference type="SUPFAM" id="SSF55957">
    <property type="entry name" value="Phosphoglucomutase, C-terminal domain"/>
    <property type="match status" value="1"/>
</dbReference>
<dbReference type="InterPro" id="IPR005845">
    <property type="entry name" value="A-D-PHexomutase_a/b/a-II"/>
</dbReference>
<dbReference type="HAMAP" id="MF_01554_B">
    <property type="entry name" value="GlmM_B"/>
    <property type="match status" value="1"/>
</dbReference>
<dbReference type="InterPro" id="IPR036900">
    <property type="entry name" value="A-D-PHexomutase_C_sf"/>
</dbReference>
<dbReference type="NCBIfam" id="TIGR01455">
    <property type="entry name" value="glmM"/>
    <property type="match status" value="1"/>
</dbReference>
<dbReference type="GO" id="GO:0004615">
    <property type="term" value="F:phosphomannomutase activity"/>
    <property type="evidence" value="ECO:0007669"/>
    <property type="project" value="TreeGrafter"/>
</dbReference>
<feature type="binding site" evidence="6">
    <location>
        <position position="253"/>
    </location>
    <ligand>
        <name>Mg(2+)</name>
        <dbReference type="ChEBI" id="CHEBI:18420"/>
    </ligand>
</feature>
<dbReference type="InterPro" id="IPR006352">
    <property type="entry name" value="GlmM_bact"/>
</dbReference>
<evidence type="ECO:0000259" key="9">
    <source>
        <dbReference type="Pfam" id="PF00408"/>
    </source>
</evidence>
<feature type="binding site" evidence="6">
    <location>
        <position position="257"/>
    </location>
    <ligand>
        <name>Mg(2+)</name>
        <dbReference type="ChEBI" id="CHEBI:18420"/>
    </ligand>
</feature>
<feature type="active site" description="Phosphoserine intermediate" evidence="6">
    <location>
        <position position="106"/>
    </location>
</feature>
<dbReference type="GO" id="GO:0008966">
    <property type="term" value="F:phosphoglucosamine mutase activity"/>
    <property type="evidence" value="ECO:0007669"/>
    <property type="project" value="UniProtKB-UniRule"/>
</dbReference>
<dbReference type="CDD" id="cd05802">
    <property type="entry name" value="GlmM"/>
    <property type="match status" value="1"/>
</dbReference>
<keyword evidence="2 6" id="KW-0597">Phosphoprotein</keyword>
<proteinExistence type="inferred from homology"/>
<dbReference type="SUPFAM" id="SSF53738">
    <property type="entry name" value="Phosphoglucomutase, first 3 domains"/>
    <property type="match status" value="3"/>
</dbReference>
<evidence type="ECO:0000256" key="2">
    <source>
        <dbReference type="ARBA" id="ARBA00022553"/>
    </source>
</evidence>
<name>R6KNZ7_9FIRM</name>
<comment type="cofactor">
    <cofactor evidence="6">
        <name>Mg(2+)</name>
        <dbReference type="ChEBI" id="CHEBI:18420"/>
    </cofactor>
    <text evidence="6">Binds 1 Mg(2+) ion per subunit.</text>
</comment>
<dbReference type="FunFam" id="3.30.310.50:FF:000001">
    <property type="entry name" value="Phosphoglucosamine mutase"/>
    <property type="match status" value="1"/>
</dbReference>
<evidence type="ECO:0000256" key="5">
    <source>
        <dbReference type="ARBA" id="ARBA00023235"/>
    </source>
</evidence>
<evidence type="ECO:0000256" key="1">
    <source>
        <dbReference type="ARBA" id="ARBA00010231"/>
    </source>
</evidence>
<dbReference type="GO" id="GO:0000287">
    <property type="term" value="F:magnesium ion binding"/>
    <property type="evidence" value="ECO:0007669"/>
    <property type="project" value="UniProtKB-UniRule"/>
</dbReference>
<comment type="catalytic activity">
    <reaction evidence="6 8">
        <text>alpha-D-glucosamine 1-phosphate = D-glucosamine 6-phosphate</text>
        <dbReference type="Rhea" id="RHEA:23424"/>
        <dbReference type="ChEBI" id="CHEBI:58516"/>
        <dbReference type="ChEBI" id="CHEBI:58725"/>
        <dbReference type="EC" id="5.4.2.10"/>
    </reaction>
</comment>
<comment type="similarity">
    <text evidence="1 6 7">Belongs to the phosphohexose mutase family.</text>
</comment>
<dbReference type="EC" id="5.4.2.10" evidence="6 8"/>
<feature type="modified residue" description="Phosphoserine" evidence="6">
    <location>
        <position position="106"/>
    </location>
</feature>
<dbReference type="InterPro" id="IPR005843">
    <property type="entry name" value="A-D-PHexomutase_C"/>
</dbReference>
<dbReference type="GO" id="GO:0009252">
    <property type="term" value="P:peptidoglycan biosynthetic process"/>
    <property type="evidence" value="ECO:0007669"/>
    <property type="project" value="TreeGrafter"/>
</dbReference>
<evidence type="ECO:0000259" key="10">
    <source>
        <dbReference type="Pfam" id="PF02878"/>
    </source>
</evidence>
<dbReference type="EMBL" id="CBDY010000341">
    <property type="protein sequence ID" value="CDB63852.1"/>
    <property type="molecule type" value="Genomic_DNA"/>
</dbReference>
<dbReference type="GO" id="GO:0005829">
    <property type="term" value="C:cytosol"/>
    <property type="evidence" value="ECO:0007669"/>
    <property type="project" value="TreeGrafter"/>
</dbReference>
<comment type="caution">
    <text evidence="13">The sequence shown here is derived from an EMBL/GenBank/DDBJ whole genome shotgun (WGS) entry which is preliminary data.</text>
</comment>
<dbReference type="RefSeq" id="WP_022203157.1">
    <property type="nucleotide sequence ID" value="NZ_FR886101.1"/>
</dbReference>
<comment type="PTM">
    <text evidence="6">Activated by phosphorylation.</text>
</comment>
<evidence type="ECO:0000313" key="14">
    <source>
        <dbReference type="Proteomes" id="UP000018009"/>
    </source>
</evidence>
<dbReference type="InterPro" id="IPR005846">
    <property type="entry name" value="A-D-PHexomutase_a/b/a-III"/>
</dbReference>
<feature type="domain" description="Alpha-D-phosphohexomutase C-terminal" evidence="9">
    <location>
        <begin position="386"/>
        <end position="452"/>
    </location>
</feature>
<evidence type="ECO:0000256" key="3">
    <source>
        <dbReference type="ARBA" id="ARBA00022723"/>
    </source>
</evidence>
<evidence type="ECO:0000313" key="13">
    <source>
        <dbReference type="EMBL" id="CDB63852.1"/>
    </source>
</evidence>
<feature type="binding site" evidence="6">
    <location>
        <position position="255"/>
    </location>
    <ligand>
        <name>Mg(2+)</name>
        <dbReference type="ChEBI" id="CHEBI:18420"/>
    </ligand>
</feature>
<evidence type="ECO:0000256" key="4">
    <source>
        <dbReference type="ARBA" id="ARBA00022842"/>
    </source>
</evidence>
<dbReference type="AlphaFoldDB" id="R6KNZ7"/>
<dbReference type="GO" id="GO:0006048">
    <property type="term" value="P:UDP-N-acetylglucosamine biosynthetic process"/>
    <property type="evidence" value="ECO:0007669"/>
    <property type="project" value="TreeGrafter"/>
</dbReference>
<dbReference type="Gene3D" id="3.30.310.50">
    <property type="entry name" value="Alpha-D-phosphohexomutase, C-terminal domain"/>
    <property type="match status" value="1"/>
</dbReference>
<reference evidence="13" key="1">
    <citation type="submission" date="2012-11" db="EMBL/GenBank/DDBJ databases">
        <title>Dependencies among metagenomic species, viruses, plasmids and units of genetic variation.</title>
        <authorList>
            <person name="Nielsen H.B."/>
            <person name="Almeida M."/>
            <person name="Juncker A.S."/>
            <person name="Rasmussen S."/>
            <person name="Li J."/>
            <person name="Sunagawa S."/>
            <person name="Plichta D."/>
            <person name="Gautier L."/>
            <person name="Le Chatelier E."/>
            <person name="Peletier E."/>
            <person name="Bonde I."/>
            <person name="Nielsen T."/>
            <person name="Manichanh C."/>
            <person name="Arumugam M."/>
            <person name="Batto J."/>
            <person name="Santos M.B.Q.D."/>
            <person name="Blom N."/>
            <person name="Borruel N."/>
            <person name="Burgdorf K.S."/>
            <person name="Boumezbeur F."/>
            <person name="Casellas F."/>
            <person name="Dore J."/>
            <person name="Guarner F."/>
            <person name="Hansen T."/>
            <person name="Hildebrand F."/>
            <person name="Kaas R.S."/>
            <person name="Kennedy S."/>
            <person name="Kristiansen K."/>
            <person name="Kultima J.R."/>
            <person name="Leonard P."/>
            <person name="Levenez F."/>
            <person name="Lund O."/>
            <person name="Moumen B."/>
            <person name="Le Paslier D."/>
            <person name="Pons N."/>
            <person name="Pedersen O."/>
            <person name="Prifti E."/>
            <person name="Qin J."/>
            <person name="Raes J."/>
            <person name="Tap J."/>
            <person name="Tims S."/>
            <person name="Ussery D.W."/>
            <person name="Yamada T."/>
            <person name="MetaHit consortium"/>
            <person name="Renault P."/>
            <person name="Sicheritz-Ponten T."/>
            <person name="Bork P."/>
            <person name="Wang J."/>
            <person name="Brunak S."/>
            <person name="Ehrlich S.D."/>
        </authorList>
    </citation>
    <scope>NUCLEOTIDE SEQUENCE [LARGE SCALE GENOMIC DNA]</scope>
</reference>
<dbReference type="Pfam" id="PF02880">
    <property type="entry name" value="PGM_PMM_III"/>
    <property type="match status" value="1"/>
</dbReference>
<accession>R6KNZ7</accession>
<dbReference type="PRINTS" id="PR00509">
    <property type="entry name" value="PGMPMM"/>
</dbReference>
<evidence type="ECO:0000259" key="12">
    <source>
        <dbReference type="Pfam" id="PF02880"/>
    </source>
</evidence>
<evidence type="ECO:0000256" key="7">
    <source>
        <dbReference type="RuleBase" id="RU004326"/>
    </source>
</evidence>
<dbReference type="PANTHER" id="PTHR42946:SF1">
    <property type="entry name" value="PHOSPHOGLUCOMUTASE (ALPHA-D-GLUCOSE-1,6-BISPHOSPHATE-DEPENDENT)"/>
    <property type="match status" value="1"/>
</dbReference>
<evidence type="ECO:0000256" key="8">
    <source>
        <dbReference type="RuleBase" id="RU004327"/>
    </source>
</evidence>
<dbReference type="InterPro" id="IPR016066">
    <property type="entry name" value="A-D-PHexomutase_CS"/>
</dbReference>
<evidence type="ECO:0000259" key="11">
    <source>
        <dbReference type="Pfam" id="PF02879"/>
    </source>
</evidence>
<dbReference type="InterPro" id="IPR005844">
    <property type="entry name" value="A-D-PHexomutase_a/b/a-I"/>
</dbReference>
<dbReference type="Pfam" id="PF00408">
    <property type="entry name" value="PGM_PMM_IV"/>
    <property type="match status" value="1"/>
</dbReference>
<dbReference type="InterPro" id="IPR016055">
    <property type="entry name" value="A-D-PHexomutase_a/b/a-I/II/III"/>
</dbReference>
<dbReference type="Pfam" id="PF02879">
    <property type="entry name" value="PGM_PMM_II"/>
    <property type="match status" value="1"/>
</dbReference>
<feature type="domain" description="Alpha-D-phosphohexomutase alpha/beta/alpha" evidence="12">
    <location>
        <begin position="270"/>
        <end position="378"/>
    </location>
</feature>
<dbReference type="GO" id="GO:0005975">
    <property type="term" value="P:carbohydrate metabolic process"/>
    <property type="evidence" value="ECO:0007669"/>
    <property type="project" value="InterPro"/>
</dbReference>
<dbReference type="Proteomes" id="UP000018009">
    <property type="component" value="Unassembled WGS sequence"/>
</dbReference>
<gene>
    <name evidence="6" type="primary">glmM</name>
    <name evidence="13" type="ORF">BN486_03674</name>
</gene>